<keyword evidence="3" id="KW-0456">Lyase</keyword>
<protein>
    <recommendedName>
        <fullName evidence="2">glutathione-specific gamma-glutamylcyclotransferase</fullName>
        <ecNumber evidence="2">4.3.2.7</ecNumber>
    </recommendedName>
    <alternativeName>
        <fullName evidence="4">Cation transport regulator-like protein 2</fullName>
    </alternativeName>
</protein>
<evidence type="ECO:0000256" key="6">
    <source>
        <dbReference type="ARBA" id="ARBA00048073"/>
    </source>
</evidence>
<dbReference type="CDD" id="cd06661">
    <property type="entry name" value="GGCT_like"/>
    <property type="match status" value="1"/>
</dbReference>
<dbReference type="GO" id="GO:0005737">
    <property type="term" value="C:cytoplasm"/>
    <property type="evidence" value="ECO:0007669"/>
    <property type="project" value="TreeGrafter"/>
</dbReference>
<dbReference type="Proteomes" id="UP001378592">
    <property type="component" value="Unassembled WGS sequence"/>
</dbReference>
<dbReference type="GO" id="GO:0006751">
    <property type="term" value="P:glutathione catabolic process"/>
    <property type="evidence" value="ECO:0007669"/>
    <property type="project" value="InterPro"/>
</dbReference>
<keyword evidence="8" id="KW-1185">Reference proteome</keyword>
<organism evidence="7 8">
    <name type="scientific">Gryllus longicercus</name>
    <dbReference type="NCBI Taxonomy" id="2509291"/>
    <lineage>
        <taxon>Eukaryota</taxon>
        <taxon>Metazoa</taxon>
        <taxon>Ecdysozoa</taxon>
        <taxon>Arthropoda</taxon>
        <taxon>Hexapoda</taxon>
        <taxon>Insecta</taxon>
        <taxon>Pterygota</taxon>
        <taxon>Neoptera</taxon>
        <taxon>Polyneoptera</taxon>
        <taxon>Orthoptera</taxon>
        <taxon>Ensifera</taxon>
        <taxon>Gryllidea</taxon>
        <taxon>Grylloidea</taxon>
        <taxon>Gryllidae</taxon>
        <taxon>Gryllinae</taxon>
        <taxon>Gryllus</taxon>
    </lineage>
</organism>
<name>A0AAN9VML1_9ORTH</name>
<dbReference type="InterPro" id="IPR013024">
    <property type="entry name" value="GGCT-like"/>
</dbReference>
<reference evidence="7 8" key="1">
    <citation type="submission" date="2024-03" db="EMBL/GenBank/DDBJ databases">
        <title>The genome assembly and annotation of the cricket Gryllus longicercus Weissman &amp; Gray.</title>
        <authorList>
            <person name="Szrajer S."/>
            <person name="Gray D."/>
            <person name="Ylla G."/>
        </authorList>
    </citation>
    <scope>NUCLEOTIDE SEQUENCE [LARGE SCALE GENOMIC DNA]</scope>
    <source>
        <strain evidence="7">DAG 2021-001</strain>
        <tissue evidence="7">Whole body minus gut</tissue>
    </source>
</reference>
<proteinExistence type="inferred from homology"/>
<comment type="function">
    <text evidence="5">Catalyzes the cleavage of glutathione into 5-oxo-L-proline and a Cys-Gly dipeptide. Acts specifically on glutathione, but not on other gamma-glutamyl peptides.</text>
</comment>
<evidence type="ECO:0000313" key="7">
    <source>
        <dbReference type="EMBL" id="KAK7866031.1"/>
    </source>
</evidence>
<dbReference type="PANTHER" id="PTHR12192:SF2">
    <property type="entry name" value="GLUTATHIONE-SPECIFIC GAMMA-GLUTAMYLCYCLOTRANSFERASE 2"/>
    <property type="match status" value="1"/>
</dbReference>
<dbReference type="Gene3D" id="3.10.490.10">
    <property type="entry name" value="Gamma-glutamyl cyclotransferase-like"/>
    <property type="match status" value="1"/>
</dbReference>
<evidence type="ECO:0000256" key="3">
    <source>
        <dbReference type="ARBA" id="ARBA00023239"/>
    </source>
</evidence>
<dbReference type="AlphaFoldDB" id="A0AAN9VML1"/>
<comment type="caution">
    <text evidence="7">The sequence shown here is derived from an EMBL/GenBank/DDBJ whole genome shotgun (WGS) entry which is preliminary data.</text>
</comment>
<evidence type="ECO:0000313" key="8">
    <source>
        <dbReference type="Proteomes" id="UP001378592"/>
    </source>
</evidence>
<dbReference type="InterPro" id="IPR006840">
    <property type="entry name" value="ChaC"/>
</dbReference>
<dbReference type="EMBL" id="JAZDUA010000157">
    <property type="protein sequence ID" value="KAK7866031.1"/>
    <property type="molecule type" value="Genomic_DNA"/>
</dbReference>
<comment type="similarity">
    <text evidence="1">Belongs to the gamma-glutamylcyclotransferase family. ChaC subfamily.</text>
</comment>
<evidence type="ECO:0000256" key="5">
    <source>
        <dbReference type="ARBA" id="ARBA00045227"/>
    </source>
</evidence>
<dbReference type="GO" id="GO:0061928">
    <property type="term" value="F:glutathione specific gamma-glutamylcyclotransferase activity"/>
    <property type="evidence" value="ECO:0007669"/>
    <property type="project" value="UniProtKB-EC"/>
</dbReference>
<sequence>MWIFGYGSLVWKVDFPYKARVVGYIKGYIRRFWQSSEDHRGVPGKPGRVVTLLPASDPEAQVWGVAYEIAKENEELVMNHLDYREKDGYDKVSVMFYPKASDDGASTVAPFELFIYVGSEQNKFFAGPADVNSIAKQVVSAVGPSGTNSEYVLQLALAMRKLAPGIVDDHLFSLEEAVKHLQNEKGEPNVNS</sequence>
<dbReference type="EC" id="4.3.2.7" evidence="2"/>
<accession>A0AAN9VML1</accession>
<dbReference type="PANTHER" id="PTHR12192">
    <property type="entry name" value="CATION TRANSPORT PROTEIN CHAC-RELATED"/>
    <property type="match status" value="1"/>
</dbReference>
<gene>
    <name evidence="7" type="ORF">R5R35_008544</name>
</gene>
<dbReference type="Pfam" id="PF04752">
    <property type="entry name" value="ChaC"/>
    <property type="match status" value="1"/>
</dbReference>
<dbReference type="InterPro" id="IPR036568">
    <property type="entry name" value="GGCT-like_sf"/>
</dbReference>
<comment type="catalytic activity">
    <reaction evidence="6">
        <text>glutathione = L-cysteinylglycine + 5-oxo-L-proline</text>
        <dbReference type="Rhea" id="RHEA:47724"/>
        <dbReference type="ChEBI" id="CHEBI:57925"/>
        <dbReference type="ChEBI" id="CHEBI:58402"/>
        <dbReference type="ChEBI" id="CHEBI:61694"/>
        <dbReference type="EC" id="4.3.2.7"/>
    </reaction>
</comment>
<evidence type="ECO:0000256" key="1">
    <source>
        <dbReference type="ARBA" id="ARBA00009662"/>
    </source>
</evidence>
<dbReference type="SUPFAM" id="SSF110857">
    <property type="entry name" value="Gamma-glutamyl cyclotransferase-like"/>
    <property type="match status" value="1"/>
</dbReference>
<evidence type="ECO:0000256" key="4">
    <source>
        <dbReference type="ARBA" id="ARBA00043195"/>
    </source>
</evidence>
<evidence type="ECO:0000256" key="2">
    <source>
        <dbReference type="ARBA" id="ARBA00012344"/>
    </source>
</evidence>